<dbReference type="InterPro" id="IPR020781">
    <property type="entry name" value="ATPase_OSCP/d_CS"/>
</dbReference>
<dbReference type="PRINTS" id="PR00125">
    <property type="entry name" value="ATPASEDELTA"/>
</dbReference>
<keyword evidence="4 8" id="KW-0406">Ion transport</keyword>
<evidence type="ECO:0000256" key="1">
    <source>
        <dbReference type="ARBA" id="ARBA00004370"/>
    </source>
</evidence>
<dbReference type="NCBIfam" id="NF009967">
    <property type="entry name" value="PRK13430.1"/>
    <property type="match status" value="1"/>
</dbReference>
<evidence type="ECO:0000256" key="5">
    <source>
        <dbReference type="ARBA" id="ARBA00023136"/>
    </source>
</evidence>
<comment type="similarity">
    <text evidence="8">Belongs to the ATPase delta chain family.</text>
</comment>
<gene>
    <name evidence="8" type="primary">atpH</name>
    <name evidence="9" type="ORF">FM125_02185</name>
</gene>
<protein>
    <recommendedName>
        <fullName evidence="8">ATP synthase subunit delta</fullName>
    </recommendedName>
    <alternativeName>
        <fullName evidence="8">ATP synthase F(1) sector subunit delta</fullName>
    </alternativeName>
    <alternativeName>
        <fullName evidence="8">F-type ATPase subunit delta</fullName>
        <shortName evidence="8">F-ATPase subunit delta</shortName>
    </alternativeName>
</protein>
<proteinExistence type="inferred from homology"/>
<evidence type="ECO:0000256" key="4">
    <source>
        <dbReference type="ARBA" id="ARBA00023065"/>
    </source>
</evidence>
<evidence type="ECO:0000256" key="3">
    <source>
        <dbReference type="ARBA" id="ARBA00022781"/>
    </source>
</evidence>
<dbReference type="GO" id="GO:0045259">
    <property type="term" value="C:proton-transporting ATP synthase complex"/>
    <property type="evidence" value="ECO:0007669"/>
    <property type="project" value="UniProtKB-KW"/>
</dbReference>
<dbReference type="Proteomes" id="UP000196230">
    <property type="component" value="Unassembled WGS sequence"/>
</dbReference>
<keyword evidence="2 8" id="KW-0813">Transport</keyword>
<keyword evidence="5 8" id="KW-0472">Membrane</keyword>
<organism evidence="9 10">
    <name type="scientific">Micrococcus lylae</name>
    <dbReference type="NCBI Taxonomy" id="1273"/>
    <lineage>
        <taxon>Bacteria</taxon>
        <taxon>Bacillati</taxon>
        <taxon>Actinomycetota</taxon>
        <taxon>Actinomycetes</taxon>
        <taxon>Micrococcales</taxon>
        <taxon>Micrococcaceae</taxon>
        <taxon>Micrococcus</taxon>
    </lineage>
</organism>
<keyword evidence="9" id="KW-0378">Hydrolase</keyword>
<keyword evidence="3 8" id="KW-0375">Hydrogen ion transport</keyword>
<comment type="function">
    <text evidence="8">F(1)F(0) ATP synthase produces ATP from ADP in the presence of a proton or sodium gradient. F-type ATPases consist of two structural domains, F(1) containing the extramembraneous catalytic core and F(0) containing the membrane proton channel, linked together by a central stalk and a peripheral stalk. During catalysis, ATP synthesis in the catalytic domain of F(1) is coupled via a rotary mechanism of the central stalk subunits to proton translocation.</text>
</comment>
<dbReference type="GO" id="GO:0046933">
    <property type="term" value="F:proton-transporting ATP synthase activity, rotational mechanism"/>
    <property type="evidence" value="ECO:0007669"/>
    <property type="project" value="UniProtKB-UniRule"/>
</dbReference>
<dbReference type="InterPro" id="IPR000711">
    <property type="entry name" value="ATPase_OSCP/dsu"/>
</dbReference>
<reference evidence="9 10" key="1">
    <citation type="submission" date="2017-02" db="EMBL/GenBank/DDBJ databases">
        <authorList>
            <person name="Peterson S.W."/>
        </authorList>
    </citation>
    <scope>NUCLEOTIDE SEQUENCE [LARGE SCALE GENOMIC DNA]</scope>
    <source>
        <strain evidence="9 10">2B3F</strain>
    </source>
</reference>
<comment type="subcellular location">
    <subcellularLocation>
        <location evidence="8">Cell membrane</location>
        <topology evidence="8">Peripheral membrane protein</topology>
    </subcellularLocation>
    <subcellularLocation>
        <location evidence="1">Membrane</location>
    </subcellularLocation>
</comment>
<evidence type="ECO:0000256" key="2">
    <source>
        <dbReference type="ARBA" id="ARBA00022448"/>
    </source>
</evidence>
<dbReference type="GO" id="GO:0016787">
    <property type="term" value="F:hydrolase activity"/>
    <property type="evidence" value="ECO:0007669"/>
    <property type="project" value="UniProtKB-KW"/>
</dbReference>
<dbReference type="PROSITE" id="PS00389">
    <property type="entry name" value="ATPASE_DELTA"/>
    <property type="match status" value="1"/>
</dbReference>
<dbReference type="EMBL" id="FUKP01000014">
    <property type="protein sequence ID" value="SJN18769.1"/>
    <property type="molecule type" value="Genomic_DNA"/>
</dbReference>
<comment type="function">
    <text evidence="8">This protein is part of the stalk that links CF(0) to CF(1). It either transmits conformational changes from CF(0) to CF(1) or is implicated in proton conduction.</text>
</comment>
<dbReference type="AlphaFoldDB" id="A0A1R4IG94"/>
<dbReference type="HAMAP" id="MF_01416">
    <property type="entry name" value="ATP_synth_delta_bact"/>
    <property type="match status" value="1"/>
</dbReference>
<dbReference type="RefSeq" id="WP_087133516.1">
    <property type="nucleotide sequence ID" value="NZ_FUKP01000014.1"/>
</dbReference>
<evidence type="ECO:0000256" key="7">
    <source>
        <dbReference type="ARBA" id="ARBA00023310"/>
    </source>
</evidence>
<evidence type="ECO:0000256" key="8">
    <source>
        <dbReference type="HAMAP-Rule" id="MF_01416"/>
    </source>
</evidence>
<keyword evidence="8" id="KW-1003">Cell membrane</keyword>
<evidence type="ECO:0000313" key="9">
    <source>
        <dbReference type="EMBL" id="SJN18769.1"/>
    </source>
</evidence>
<dbReference type="Pfam" id="PF00213">
    <property type="entry name" value="OSCP"/>
    <property type="match status" value="1"/>
</dbReference>
<accession>A0A1R4IG94</accession>
<dbReference type="PANTHER" id="PTHR11910">
    <property type="entry name" value="ATP SYNTHASE DELTA CHAIN"/>
    <property type="match status" value="1"/>
</dbReference>
<evidence type="ECO:0000313" key="10">
    <source>
        <dbReference type="Proteomes" id="UP000196230"/>
    </source>
</evidence>
<keyword evidence="7 8" id="KW-0066">ATP synthesis</keyword>
<evidence type="ECO:0000256" key="6">
    <source>
        <dbReference type="ARBA" id="ARBA00023196"/>
    </source>
</evidence>
<sequence length="271" mass="29146">MMTGASRDSLAAALQAAEPVLNEGGVALARELFGALDVMDEHGAVRRALTDPAWTTERRHGLVDSLFGTRVTPGALQVLKDLAGRRWSAERDLGDALEVVASHAAAAEAERGGHEGLAGLSRELLGFNRTADSSHEVQWALTDQQAPAEARVALAHRLLGKDATEPGKLLVERAVKAPRGRKPFRAVRDCADVVADRQRQWIADVTVAKPLDETQQDRLAQGLSRAFGRELVLDMTVDPTVVGGIRVQVGDDVIDASMSSRLNDLQRRMAG</sequence>
<keyword evidence="6 8" id="KW-0139">CF(1)</keyword>
<name>A0A1R4IG94_9MICC</name>
<dbReference type="GO" id="GO:0005886">
    <property type="term" value="C:plasma membrane"/>
    <property type="evidence" value="ECO:0007669"/>
    <property type="project" value="UniProtKB-SubCell"/>
</dbReference>